<protein>
    <submittedName>
        <fullName evidence="1">Uncharacterized protein</fullName>
    </submittedName>
</protein>
<reference evidence="1 2" key="1">
    <citation type="submission" date="2014-01" db="EMBL/GenBank/DDBJ databases">
        <title>Interspecies Systems Biology Uncovers Metabolites Affecting C. elegans Gene Expression and Life History Traits.</title>
        <authorList>
            <person name="Watson E."/>
            <person name="Macneil L.T."/>
            <person name="Ritter A.D."/>
            <person name="Yilmaz L.S."/>
            <person name="Rosebrock A.P."/>
            <person name="Caudy A.A."/>
            <person name="Walhout A.J."/>
        </authorList>
    </citation>
    <scope>NUCLEOTIDE SEQUENCE [LARGE SCALE GENOMIC DNA]</scope>
    <source>
        <strain evidence="1 2">DA1877</strain>
    </source>
</reference>
<evidence type="ECO:0000313" key="1">
    <source>
        <dbReference type="EMBL" id="EXU80407.1"/>
    </source>
</evidence>
<dbReference type="EMBL" id="JBOK01000008">
    <property type="protein sequence ID" value="EXU80407.1"/>
    <property type="molecule type" value="Genomic_DNA"/>
</dbReference>
<evidence type="ECO:0000313" key="2">
    <source>
        <dbReference type="Proteomes" id="UP000020766"/>
    </source>
</evidence>
<accession>A0A014QB58</accession>
<name>A0A014QB58_9BURK</name>
<gene>
    <name evidence="1" type="ORF">AX13_17075</name>
</gene>
<dbReference type="AlphaFoldDB" id="A0A014QB58"/>
<dbReference type="Proteomes" id="UP000020766">
    <property type="component" value="Unassembled WGS sequence"/>
</dbReference>
<comment type="caution">
    <text evidence="1">The sequence shown here is derived from an EMBL/GenBank/DDBJ whole genome shotgun (WGS) entry which is preliminary data.</text>
</comment>
<organism evidence="1 2">
    <name type="scientific">Comamonas aquatica DA1877</name>
    <dbReference type="NCBI Taxonomy" id="1457173"/>
    <lineage>
        <taxon>Bacteria</taxon>
        <taxon>Pseudomonadati</taxon>
        <taxon>Pseudomonadota</taxon>
        <taxon>Betaproteobacteria</taxon>
        <taxon>Burkholderiales</taxon>
        <taxon>Comamonadaceae</taxon>
        <taxon>Comamonas</taxon>
    </lineage>
</organism>
<dbReference type="PATRIC" id="fig|1457173.3.peg.1658"/>
<sequence>MEIAAVFMSKRVPQGGVLFRMKVPSTPGSKPMWLQVVWPGFLQLVDAQGYVVKQEIAGNMAKHMSIETAMLRERLMPDAVLLKGVLRRPQTAALKVTFDGSCVLRVFDARTRELMGFSEPGVPGVLSRFYTGLSFHDLLPRIR</sequence>
<keyword evidence="2" id="KW-1185">Reference proteome</keyword>
<proteinExistence type="predicted"/>